<keyword evidence="1" id="KW-0812">Transmembrane</keyword>
<evidence type="ECO:0000313" key="3">
    <source>
        <dbReference type="Proteomes" id="UP000280834"/>
    </source>
</evidence>
<reference evidence="2 3" key="2">
    <citation type="submission" date="2018-11" db="EMBL/GenBank/DDBJ databases">
        <authorList>
            <consortium name="Pathogen Informatics"/>
        </authorList>
    </citation>
    <scope>NUCLEOTIDE SEQUENCE [LARGE SCALE GENOMIC DNA]</scope>
</reference>
<proteinExistence type="predicted"/>
<dbReference type="WBParaSite" id="BTMF_0001258301-mRNA-1">
    <property type="protein sequence ID" value="BTMF_0001258301-mRNA-1"/>
    <property type="gene ID" value="BTMF_0001258301"/>
</dbReference>
<name>A0A0R3QXW1_9BILA</name>
<dbReference type="EMBL" id="UZAG01017697">
    <property type="protein sequence ID" value="VDO36097.1"/>
    <property type="molecule type" value="Genomic_DNA"/>
</dbReference>
<evidence type="ECO:0000313" key="4">
    <source>
        <dbReference type="WBParaSite" id="BTMF_0001258301-mRNA-1"/>
    </source>
</evidence>
<evidence type="ECO:0000256" key="1">
    <source>
        <dbReference type="SAM" id="Phobius"/>
    </source>
</evidence>
<gene>
    <name evidence="2" type="ORF">BTMF_LOCUS10597</name>
</gene>
<feature type="transmembrane region" description="Helical" evidence="1">
    <location>
        <begin position="59"/>
        <end position="79"/>
    </location>
</feature>
<keyword evidence="1" id="KW-1133">Transmembrane helix</keyword>
<protein>
    <submittedName>
        <fullName evidence="4">Ovule protein</fullName>
    </submittedName>
</protein>
<reference evidence="4" key="1">
    <citation type="submission" date="2017-02" db="UniProtKB">
        <authorList>
            <consortium name="WormBaseParasite"/>
        </authorList>
    </citation>
    <scope>IDENTIFICATION</scope>
</reference>
<accession>A0A0R3QXW1</accession>
<dbReference type="Proteomes" id="UP000280834">
    <property type="component" value="Unassembled WGS sequence"/>
</dbReference>
<feature type="transmembrane region" description="Helical" evidence="1">
    <location>
        <begin position="7"/>
        <end position="28"/>
    </location>
</feature>
<sequence length="80" mass="8904">MSFLLKSLFNFTFANSFFNCCLNVGGALGNVGRAVVLYTTFCLATFSGYVICAEISSCLLLFISCAFVPYFRCIIMMSYR</sequence>
<dbReference type="AlphaFoldDB" id="A0A0R3QXW1"/>
<keyword evidence="3" id="KW-1185">Reference proteome</keyword>
<keyword evidence="1" id="KW-0472">Membrane</keyword>
<organism evidence="4">
    <name type="scientific">Brugia timori</name>
    <dbReference type="NCBI Taxonomy" id="42155"/>
    <lineage>
        <taxon>Eukaryota</taxon>
        <taxon>Metazoa</taxon>
        <taxon>Ecdysozoa</taxon>
        <taxon>Nematoda</taxon>
        <taxon>Chromadorea</taxon>
        <taxon>Rhabditida</taxon>
        <taxon>Spirurina</taxon>
        <taxon>Spiruromorpha</taxon>
        <taxon>Filarioidea</taxon>
        <taxon>Onchocercidae</taxon>
        <taxon>Brugia</taxon>
    </lineage>
</organism>
<evidence type="ECO:0000313" key="2">
    <source>
        <dbReference type="EMBL" id="VDO36097.1"/>
    </source>
</evidence>